<keyword evidence="3" id="KW-1185">Reference proteome</keyword>
<evidence type="ECO:0000313" key="2">
    <source>
        <dbReference type="EMBL" id="KAG9190086.1"/>
    </source>
</evidence>
<organism evidence="2 3">
    <name type="scientific">Alternaria panax</name>
    <dbReference type="NCBI Taxonomy" id="48097"/>
    <lineage>
        <taxon>Eukaryota</taxon>
        <taxon>Fungi</taxon>
        <taxon>Dikarya</taxon>
        <taxon>Ascomycota</taxon>
        <taxon>Pezizomycotina</taxon>
        <taxon>Dothideomycetes</taxon>
        <taxon>Pleosporomycetidae</taxon>
        <taxon>Pleosporales</taxon>
        <taxon>Pleosporineae</taxon>
        <taxon>Pleosporaceae</taxon>
        <taxon>Alternaria</taxon>
        <taxon>Alternaria sect. Panax</taxon>
    </lineage>
</organism>
<dbReference type="EMBL" id="JAANER010000004">
    <property type="protein sequence ID" value="KAG9190086.1"/>
    <property type="molecule type" value="Genomic_DNA"/>
</dbReference>
<comment type="caution">
    <text evidence="2">The sequence shown here is derived from an EMBL/GenBank/DDBJ whole genome shotgun (WGS) entry which is preliminary data.</text>
</comment>
<dbReference type="Proteomes" id="UP001199106">
    <property type="component" value="Unassembled WGS sequence"/>
</dbReference>
<feature type="compositionally biased region" description="Polar residues" evidence="1">
    <location>
        <begin position="130"/>
        <end position="169"/>
    </location>
</feature>
<name>A0AAD4FI75_9PLEO</name>
<proteinExistence type="predicted"/>
<accession>A0AAD4FI75</accession>
<evidence type="ECO:0000256" key="1">
    <source>
        <dbReference type="SAM" id="MobiDB-lite"/>
    </source>
</evidence>
<dbReference type="AlphaFoldDB" id="A0AAD4FI75"/>
<gene>
    <name evidence="2" type="ORF">G6011_08174</name>
</gene>
<feature type="region of interest" description="Disordered" evidence="1">
    <location>
        <begin position="72"/>
        <end position="171"/>
    </location>
</feature>
<evidence type="ECO:0000313" key="3">
    <source>
        <dbReference type="Proteomes" id="UP001199106"/>
    </source>
</evidence>
<sequence length="215" mass="23962">MRSVLDGHEADVGLNNQNVTELTFQHQIGQQQQLYPTIHPRHDSLLSCSSLHIPLHSVSHHQVEAQPYANVHRNLHSPNGYPQLQVNNGMSRSTSQYSSTSSGQGSHLHSLQRESRGSFDSNMVRIGSEMSRSISSTSASQHTAPPQPYRLQSTSQGGYFQTQQPSNLSPDMAFGQFPTTAMSSFDYAINDSIADNRPEYEDRQRTFVQIAYGNE</sequence>
<reference evidence="2" key="1">
    <citation type="submission" date="2021-07" db="EMBL/GenBank/DDBJ databases">
        <title>Genome Resource of American Ginseng Black Spot Pathogen Alternaria panax.</title>
        <authorList>
            <person name="Qiu C."/>
            <person name="Wang W."/>
            <person name="Liu Z."/>
        </authorList>
    </citation>
    <scope>NUCLEOTIDE SEQUENCE</scope>
    <source>
        <strain evidence="2">BNCC115425</strain>
    </source>
</reference>
<feature type="compositionally biased region" description="Polar residues" evidence="1">
    <location>
        <begin position="76"/>
        <end position="90"/>
    </location>
</feature>
<feature type="compositionally biased region" description="Low complexity" evidence="1">
    <location>
        <begin position="91"/>
        <end position="109"/>
    </location>
</feature>
<protein>
    <submittedName>
        <fullName evidence="2">Uncharacterized protein</fullName>
    </submittedName>
</protein>